<evidence type="ECO:0000256" key="1">
    <source>
        <dbReference type="SAM" id="MobiDB-lite"/>
    </source>
</evidence>
<reference evidence="3" key="1">
    <citation type="journal article" date="2014" name="Genome Announc.">
        <title>Genome sequence and annotation of Acremonium chrysogenum, producer of the beta-lactam antibiotic cephalosporin C.</title>
        <authorList>
            <person name="Terfehr D."/>
            <person name="Dahlmann T.A."/>
            <person name="Specht T."/>
            <person name="Zadra I."/>
            <person name="Kuernsteiner H."/>
            <person name="Kueck U."/>
        </authorList>
    </citation>
    <scope>NUCLEOTIDE SEQUENCE [LARGE SCALE GENOMIC DNA]</scope>
    <source>
        <strain evidence="3">ATCC 11550 / CBS 779.69 / DSM 880 / IAM 14645 / JCM 23072 / IMI 49137</strain>
    </source>
</reference>
<evidence type="ECO:0000313" key="2">
    <source>
        <dbReference type="EMBL" id="KFH47950.1"/>
    </source>
</evidence>
<protein>
    <submittedName>
        <fullName evidence="2">Uncharacterized protein</fullName>
    </submittedName>
</protein>
<proteinExistence type="predicted"/>
<evidence type="ECO:0000313" key="3">
    <source>
        <dbReference type="Proteomes" id="UP000029964"/>
    </source>
</evidence>
<accession>A0A086TF18</accession>
<dbReference type="HOGENOM" id="CLU_188583_1_0_1"/>
<feature type="region of interest" description="Disordered" evidence="1">
    <location>
        <begin position="60"/>
        <end position="84"/>
    </location>
</feature>
<keyword evidence="3" id="KW-1185">Reference proteome</keyword>
<organism evidence="2 3">
    <name type="scientific">Hapsidospora chrysogenum (strain ATCC 11550 / CBS 779.69 / DSM 880 / IAM 14645 / JCM 23072 / IMI 49137)</name>
    <name type="common">Acremonium chrysogenum</name>
    <dbReference type="NCBI Taxonomy" id="857340"/>
    <lineage>
        <taxon>Eukaryota</taxon>
        <taxon>Fungi</taxon>
        <taxon>Dikarya</taxon>
        <taxon>Ascomycota</taxon>
        <taxon>Pezizomycotina</taxon>
        <taxon>Sordariomycetes</taxon>
        <taxon>Hypocreomycetidae</taxon>
        <taxon>Hypocreales</taxon>
        <taxon>Bionectriaceae</taxon>
        <taxon>Hapsidospora</taxon>
    </lineage>
</organism>
<dbReference type="AlphaFoldDB" id="A0A086TF18"/>
<dbReference type="OrthoDB" id="5398685at2759"/>
<name>A0A086TF18_HAPC1</name>
<sequence length="84" mass="8725">MSTPGDSKSKADEAASSSEAPDLAQAYRELAKGEQAASAMEANLTNLEKKLDAMLSAFEAATKNVDGDDVTEKEDGGEKSGKKS</sequence>
<feature type="compositionally biased region" description="Basic and acidic residues" evidence="1">
    <location>
        <begin position="73"/>
        <end position="84"/>
    </location>
</feature>
<gene>
    <name evidence="2" type="ORF">ACRE_011610</name>
</gene>
<feature type="region of interest" description="Disordered" evidence="1">
    <location>
        <begin position="1"/>
        <end position="24"/>
    </location>
</feature>
<dbReference type="Proteomes" id="UP000029964">
    <property type="component" value="Unassembled WGS sequence"/>
</dbReference>
<comment type="caution">
    <text evidence="2">The sequence shown here is derived from an EMBL/GenBank/DDBJ whole genome shotgun (WGS) entry which is preliminary data.</text>
</comment>
<dbReference type="EMBL" id="JPKY01000006">
    <property type="protein sequence ID" value="KFH47950.1"/>
    <property type="molecule type" value="Genomic_DNA"/>
</dbReference>